<gene>
    <name evidence="5" type="ORF">GCM10011379_02460</name>
</gene>
<keyword evidence="2" id="KW-0808">Transferase</keyword>
<reference evidence="5" key="2">
    <citation type="submission" date="2020-09" db="EMBL/GenBank/DDBJ databases">
        <authorList>
            <person name="Sun Q."/>
            <person name="Zhou Y."/>
        </authorList>
    </citation>
    <scope>NUCLEOTIDE SEQUENCE</scope>
    <source>
        <strain evidence="5">CGMCC 1.15290</strain>
    </source>
</reference>
<dbReference type="PANTHER" id="PTHR43320:SF2">
    <property type="entry name" value="2-DEHYDRO-3-DEOXYGLUCONOKINASE_2-DEHYDRO-3-DEOXYGALACTONOKINASE"/>
    <property type="match status" value="1"/>
</dbReference>
<dbReference type="GO" id="GO:0016301">
    <property type="term" value="F:kinase activity"/>
    <property type="evidence" value="ECO:0007669"/>
    <property type="project" value="UniProtKB-KW"/>
</dbReference>
<protein>
    <submittedName>
        <fullName evidence="5">2-dehydro-3-deoxygluconokinase</fullName>
    </submittedName>
</protein>
<evidence type="ECO:0000259" key="4">
    <source>
        <dbReference type="Pfam" id="PF00294"/>
    </source>
</evidence>
<sequence length="342" mass="37994">MKKVFCFGELLLRMSPALGQQWLQTNSMPVFIGGAELNVAQALAAWQVPVQYGTALPQNYLAQEVCDLMTEKKVDMSRVHFSGERIGTYYLPQGADLKNAGVIYDRAYSSFWSLKPGMINWDETLKDAGWFHFSAISPALNTDVVAVCKEALEAATRLGLTISVDLNYRAKLWQYGKKPVEIMPELTKYCHVIMGNIWAAANLLGMPLNDKLIAADNKTEYLQHAVETSEAIAKAFPVSHTVANTFRFDKEGGGIYYYAALQSGGQQYVSPEFTADKIVDKVGSGDCFMGGLIYSIYNQHQPQDIINYAAAAAFGKLHEVGDATRQRVADVQSTIQRYEQKR</sequence>
<organism evidence="5 6">
    <name type="scientific">Filimonas zeae</name>
    <dbReference type="NCBI Taxonomy" id="1737353"/>
    <lineage>
        <taxon>Bacteria</taxon>
        <taxon>Pseudomonadati</taxon>
        <taxon>Bacteroidota</taxon>
        <taxon>Chitinophagia</taxon>
        <taxon>Chitinophagales</taxon>
        <taxon>Chitinophagaceae</taxon>
        <taxon>Filimonas</taxon>
    </lineage>
</organism>
<dbReference type="InterPro" id="IPR052700">
    <property type="entry name" value="Carb_kinase_PfkB-like"/>
</dbReference>
<dbReference type="RefSeq" id="WP_188949907.1">
    <property type="nucleotide sequence ID" value="NZ_BMIB01000001.1"/>
</dbReference>
<evidence type="ECO:0000256" key="2">
    <source>
        <dbReference type="ARBA" id="ARBA00022679"/>
    </source>
</evidence>
<reference evidence="5" key="1">
    <citation type="journal article" date="2014" name="Int. J. Syst. Evol. Microbiol.">
        <title>Complete genome sequence of Corynebacterium casei LMG S-19264T (=DSM 44701T), isolated from a smear-ripened cheese.</title>
        <authorList>
            <consortium name="US DOE Joint Genome Institute (JGI-PGF)"/>
            <person name="Walter F."/>
            <person name="Albersmeier A."/>
            <person name="Kalinowski J."/>
            <person name="Ruckert C."/>
        </authorList>
    </citation>
    <scope>NUCLEOTIDE SEQUENCE</scope>
    <source>
        <strain evidence="5">CGMCC 1.15290</strain>
    </source>
</reference>
<comment type="caution">
    <text evidence="5">The sequence shown here is derived from an EMBL/GenBank/DDBJ whole genome shotgun (WGS) entry which is preliminary data.</text>
</comment>
<dbReference type="Pfam" id="PF00294">
    <property type="entry name" value="PfkB"/>
    <property type="match status" value="1"/>
</dbReference>
<dbReference type="PANTHER" id="PTHR43320">
    <property type="entry name" value="SUGAR KINASE"/>
    <property type="match status" value="1"/>
</dbReference>
<keyword evidence="3" id="KW-0418">Kinase</keyword>
<feature type="domain" description="Carbohydrate kinase PfkB" evidence="4">
    <location>
        <begin position="1"/>
        <end position="313"/>
    </location>
</feature>
<evidence type="ECO:0000313" key="5">
    <source>
        <dbReference type="EMBL" id="GGH57600.1"/>
    </source>
</evidence>
<comment type="similarity">
    <text evidence="1">Belongs to the carbohydrate kinase PfkB family.</text>
</comment>
<dbReference type="InterPro" id="IPR011611">
    <property type="entry name" value="PfkB_dom"/>
</dbReference>
<dbReference type="CDD" id="cd01166">
    <property type="entry name" value="KdgK"/>
    <property type="match status" value="1"/>
</dbReference>
<name>A0A917ILV8_9BACT</name>
<keyword evidence="6" id="KW-1185">Reference proteome</keyword>
<dbReference type="Gene3D" id="3.40.1190.20">
    <property type="match status" value="1"/>
</dbReference>
<evidence type="ECO:0000256" key="3">
    <source>
        <dbReference type="ARBA" id="ARBA00022777"/>
    </source>
</evidence>
<dbReference type="InterPro" id="IPR029056">
    <property type="entry name" value="Ribokinase-like"/>
</dbReference>
<dbReference type="EMBL" id="BMIB01000001">
    <property type="protein sequence ID" value="GGH57600.1"/>
    <property type="molecule type" value="Genomic_DNA"/>
</dbReference>
<proteinExistence type="inferred from homology"/>
<dbReference type="AlphaFoldDB" id="A0A917ILV8"/>
<dbReference type="Proteomes" id="UP000627292">
    <property type="component" value="Unassembled WGS sequence"/>
</dbReference>
<dbReference type="SUPFAM" id="SSF53613">
    <property type="entry name" value="Ribokinase-like"/>
    <property type="match status" value="1"/>
</dbReference>
<accession>A0A917ILV8</accession>
<evidence type="ECO:0000313" key="6">
    <source>
        <dbReference type="Proteomes" id="UP000627292"/>
    </source>
</evidence>
<evidence type="ECO:0000256" key="1">
    <source>
        <dbReference type="ARBA" id="ARBA00010688"/>
    </source>
</evidence>